<evidence type="ECO:0000313" key="4">
    <source>
        <dbReference type="Proteomes" id="UP000759537"/>
    </source>
</evidence>
<comment type="caution">
    <text evidence="3">The sequence shown here is derived from an EMBL/GenBank/DDBJ whole genome shotgun (WGS) entry which is preliminary data.</text>
</comment>
<proteinExistence type="predicted"/>
<name>A0A9P5TEC0_9AGAM</name>
<feature type="region of interest" description="Disordered" evidence="1">
    <location>
        <begin position="24"/>
        <end position="59"/>
    </location>
</feature>
<feature type="transmembrane region" description="Helical" evidence="2">
    <location>
        <begin position="408"/>
        <end position="433"/>
    </location>
</feature>
<evidence type="ECO:0000256" key="1">
    <source>
        <dbReference type="SAM" id="MobiDB-lite"/>
    </source>
</evidence>
<accession>A0A9P5TEC0</accession>
<dbReference type="AlphaFoldDB" id="A0A9P5TEC0"/>
<gene>
    <name evidence="3" type="ORF">DFH94DRAFT_12899</name>
</gene>
<feature type="transmembrane region" description="Helical" evidence="2">
    <location>
        <begin position="500"/>
        <end position="524"/>
    </location>
</feature>
<keyword evidence="2" id="KW-1133">Transmembrane helix</keyword>
<dbReference type="OrthoDB" id="2657661at2759"/>
<evidence type="ECO:0000256" key="2">
    <source>
        <dbReference type="SAM" id="Phobius"/>
    </source>
</evidence>
<keyword evidence="2" id="KW-0812">Transmembrane</keyword>
<keyword evidence="2" id="KW-0472">Membrane</keyword>
<reference evidence="3" key="1">
    <citation type="submission" date="2019-10" db="EMBL/GenBank/DDBJ databases">
        <authorList>
            <consortium name="DOE Joint Genome Institute"/>
            <person name="Kuo A."/>
            <person name="Miyauchi S."/>
            <person name="Kiss E."/>
            <person name="Drula E."/>
            <person name="Kohler A."/>
            <person name="Sanchez-Garcia M."/>
            <person name="Andreopoulos B."/>
            <person name="Barry K.W."/>
            <person name="Bonito G."/>
            <person name="Buee M."/>
            <person name="Carver A."/>
            <person name="Chen C."/>
            <person name="Cichocki N."/>
            <person name="Clum A."/>
            <person name="Culley D."/>
            <person name="Crous P.W."/>
            <person name="Fauchery L."/>
            <person name="Girlanda M."/>
            <person name="Hayes R."/>
            <person name="Keri Z."/>
            <person name="LaButti K."/>
            <person name="Lipzen A."/>
            <person name="Lombard V."/>
            <person name="Magnuson J."/>
            <person name="Maillard F."/>
            <person name="Morin E."/>
            <person name="Murat C."/>
            <person name="Nolan M."/>
            <person name="Ohm R."/>
            <person name="Pangilinan J."/>
            <person name="Pereira M."/>
            <person name="Perotto S."/>
            <person name="Peter M."/>
            <person name="Riley R."/>
            <person name="Sitrit Y."/>
            <person name="Stielow B."/>
            <person name="Szollosi G."/>
            <person name="Zifcakova L."/>
            <person name="Stursova M."/>
            <person name="Spatafora J.W."/>
            <person name="Tedersoo L."/>
            <person name="Vaario L.-M."/>
            <person name="Yamada A."/>
            <person name="Yan M."/>
            <person name="Wang P."/>
            <person name="Xu J."/>
            <person name="Bruns T."/>
            <person name="Baldrian P."/>
            <person name="Vilgalys R."/>
            <person name="Henrissat B."/>
            <person name="Grigoriev I.V."/>
            <person name="Hibbett D."/>
            <person name="Nagy L.G."/>
            <person name="Martin F.M."/>
        </authorList>
    </citation>
    <scope>NUCLEOTIDE SEQUENCE</scope>
    <source>
        <strain evidence="3">Prilba</strain>
    </source>
</reference>
<dbReference type="EMBL" id="WHVB01000001">
    <property type="protein sequence ID" value="KAF8487058.1"/>
    <property type="molecule type" value="Genomic_DNA"/>
</dbReference>
<keyword evidence="4" id="KW-1185">Reference proteome</keyword>
<sequence>MSEIHRRQSSLIVVDIQNPSTESLPISSFAMDPSTDHSSPDSPAVDLHDEPPLGSPTSSDLTLENIILPEGRFVQLINSDQIPRYEKNATIPRMETAFDVRPLMTEFPYFPEPNGSEQDSLQQDCSPWIPATHPDGALYFYDEDRRLFTDTDMHDQILKEEIEDFYSYLQEVLRSDQLSIPSRSYDLVLDIRVTEEPEKRISWSYYYACHETRCLFWLETYDASYMTSELFGVKSPAHVKHRLESLYWNHFSLYPVVFHDRHLPLDVYDELMGILMHGCVDVITSKSSTLPYDDDKMLKMVRVVQGAKEAKGGLAYYTAGITRLLSYFAHWRFLYFHGQRNARIVRDQSAYDRTNRERSVLITVLSPLLFLAPEFHVREMEKMCIDDVVIEAFWKSFMSKLLGEWGDMILGSTVLLTANVGFLAIPGVVLSNLSGTGLTSASEVVIFTSPSQIASSLSVVGSIGSIIIGLLLFRQNRTKRWENEGPAGTSNYLYQNSYRIFGLESLAIIFSLPWALLMWSYVIFCLPRRCTWFTFMKCLLGG</sequence>
<protein>
    <submittedName>
        <fullName evidence="3">Uncharacterized protein</fullName>
    </submittedName>
</protein>
<dbReference type="Proteomes" id="UP000759537">
    <property type="component" value="Unassembled WGS sequence"/>
</dbReference>
<reference evidence="3" key="2">
    <citation type="journal article" date="2020" name="Nat. Commun.">
        <title>Large-scale genome sequencing of mycorrhizal fungi provides insights into the early evolution of symbiotic traits.</title>
        <authorList>
            <person name="Miyauchi S."/>
            <person name="Kiss E."/>
            <person name="Kuo A."/>
            <person name="Drula E."/>
            <person name="Kohler A."/>
            <person name="Sanchez-Garcia M."/>
            <person name="Morin E."/>
            <person name="Andreopoulos B."/>
            <person name="Barry K.W."/>
            <person name="Bonito G."/>
            <person name="Buee M."/>
            <person name="Carver A."/>
            <person name="Chen C."/>
            <person name="Cichocki N."/>
            <person name="Clum A."/>
            <person name="Culley D."/>
            <person name="Crous P.W."/>
            <person name="Fauchery L."/>
            <person name="Girlanda M."/>
            <person name="Hayes R.D."/>
            <person name="Keri Z."/>
            <person name="LaButti K."/>
            <person name="Lipzen A."/>
            <person name="Lombard V."/>
            <person name="Magnuson J."/>
            <person name="Maillard F."/>
            <person name="Murat C."/>
            <person name="Nolan M."/>
            <person name="Ohm R.A."/>
            <person name="Pangilinan J."/>
            <person name="Pereira M.F."/>
            <person name="Perotto S."/>
            <person name="Peter M."/>
            <person name="Pfister S."/>
            <person name="Riley R."/>
            <person name="Sitrit Y."/>
            <person name="Stielow J.B."/>
            <person name="Szollosi G."/>
            <person name="Zifcakova L."/>
            <person name="Stursova M."/>
            <person name="Spatafora J.W."/>
            <person name="Tedersoo L."/>
            <person name="Vaario L.M."/>
            <person name="Yamada A."/>
            <person name="Yan M."/>
            <person name="Wang P."/>
            <person name="Xu J."/>
            <person name="Bruns T."/>
            <person name="Baldrian P."/>
            <person name="Vilgalys R."/>
            <person name="Dunand C."/>
            <person name="Henrissat B."/>
            <person name="Grigoriev I.V."/>
            <person name="Hibbett D."/>
            <person name="Nagy L.G."/>
            <person name="Martin F.M."/>
        </authorList>
    </citation>
    <scope>NUCLEOTIDE SEQUENCE</scope>
    <source>
        <strain evidence="3">Prilba</strain>
    </source>
</reference>
<evidence type="ECO:0000313" key="3">
    <source>
        <dbReference type="EMBL" id="KAF8487058.1"/>
    </source>
</evidence>
<organism evidence="3 4">
    <name type="scientific">Russula ochroleuca</name>
    <dbReference type="NCBI Taxonomy" id="152965"/>
    <lineage>
        <taxon>Eukaryota</taxon>
        <taxon>Fungi</taxon>
        <taxon>Dikarya</taxon>
        <taxon>Basidiomycota</taxon>
        <taxon>Agaricomycotina</taxon>
        <taxon>Agaricomycetes</taxon>
        <taxon>Russulales</taxon>
        <taxon>Russulaceae</taxon>
        <taxon>Russula</taxon>
    </lineage>
</organism>
<feature type="transmembrane region" description="Helical" evidence="2">
    <location>
        <begin position="453"/>
        <end position="473"/>
    </location>
</feature>